<dbReference type="NCBIfam" id="TIGR04183">
    <property type="entry name" value="Por_Secre_tail"/>
    <property type="match status" value="1"/>
</dbReference>
<dbReference type="PANTHER" id="PTHR46580">
    <property type="entry name" value="SENSOR KINASE-RELATED"/>
    <property type="match status" value="1"/>
</dbReference>
<sequence length="644" mass="71112">MKKLTVLLLGLMLGTLVSLQAQTMDFKSGYQFPTIDQDSVLSGLRSIRGSDVHPNPLGDGVSGLAVTNYADEGHIHVFKNTGDDAMELVWTSPAWDSLGGGSMPRIVKWADLDGDGLIELIAPFNLNGIAIYEWDGVAGSWNFGTEGPSFVITGPLFASTQDSGAGVSKIEYLDVADVDGDGQMELMFANNSDGSEYDRYYVFSIDGDYSTDDPGFAVANREAMYYKSKGEYAAYGGGTPYAVVAADLDGNGQKEMVFHNWNYGHFTVVRGTAPDTYELADTTGGKNYVYSNYPDDCVSLGGGTPFDVDGDGREEVYFPLYSANGLVLMVHFEEGDTLTQMDSTNAFLLDAVADSDSRFDFFGRAGFGDYDNDGKPNLYFAARHGKYIMSAEFQGGDKTDQANWTTEVLYTGLDLDSTIYSKMTITDSAGVVDTVFSLQADTEGTIAMKIFSNHTDFDKDSYQDIIMPSQTWKDSIDVLSKVWLKDSSYVVYDTMYANTDSMKIDTVDVTESIFSEESYKIVEPNRISLRFLESSALFTGIKEKQLTIITPADYKLEQNYPNPFNPSTTIQFFLPVKKEISLVIYNSSGQKVKTLVNNQVFNKGRYVQEWDGTNDNGKQVASGMYIYKLKFGNFSKSKRMLLVK</sequence>
<protein>
    <submittedName>
        <fullName evidence="3">T9SS type A sorting domain-containing protein</fullName>
    </submittedName>
</protein>
<proteinExistence type="predicted"/>
<dbReference type="Proteomes" id="UP000886005">
    <property type="component" value="Unassembled WGS sequence"/>
</dbReference>
<dbReference type="InterPro" id="IPR025965">
    <property type="entry name" value="FlgD/Vpr_Ig-like"/>
</dbReference>
<evidence type="ECO:0000259" key="2">
    <source>
        <dbReference type="Pfam" id="PF13860"/>
    </source>
</evidence>
<comment type="caution">
    <text evidence="3">The sequence shown here is derived from an EMBL/GenBank/DDBJ whole genome shotgun (WGS) entry which is preliminary data.</text>
</comment>
<organism evidence="3">
    <name type="scientific">Caldithrix abyssi</name>
    <dbReference type="NCBI Taxonomy" id="187145"/>
    <lineage>
        <taxon>Bacteria</taxon>
        <taxon>Pseudomonadati</taxon>
        <taxon>Calditrichota</taxon>
        <taxon>Calditrichia</taxon>
        <taxon>Calditrichales</taxon>
        <taxon>Calditrichaceae</taxon>
        <taxon>Caldithrix</taxon>
    </lineage>
</organism>
<dbReference type="InterPro" id="IPR028994">
    <property type="entry name" value="Integrin_alpha_N"/>
</dbReference>
<evidence type="ECO:0000256" key="1">
    <source>
        <dbReference type="SAM" id="SignalP"/>
    </source>
</evidence>
<accession>A0A7V1LQC8</accession>
<dbReference type="Pfam" id="PF13860">
    <property type="entry name" value="FlgD_ig"/>
    <property type="match status" value="1"/>
</dbReference>
<gene>
    <name evidence="3" type="ORF">ENJ10_13830</name>
</gene>
<dbReference type="Gene3D" id="2.60.40.4070">
    <property type="match status" value="1"/>
</dbReference>
<feature type="chain" id="PRO_5031247411" evidence="1">
    <location>
        <begin position="24"/>
        <end position="644"/>
    </location>
</feature>
<dbReference type="SUPFAM" id="SSF69318">
    <property type="entry name" value="Integrin alpha N-terminal domain"/>
    <property type="match status" value="1"/>
</dbReference>
<dbReference type="AlphaFoldDB" id="A0A7V1LQC8"/>
<feature type="signal peptide" evidence="1">
    <location>
        <begin position="1"/>
        <end position="23"/>
    </location>
</feature>
<dbReference type="EMBL" id="DRLD01000390">
    <property type="protein sequence ID" value="HED11767.1"/>
    <property type="molecule type" value="Genomic_DNA"/>
</dbReference>
<keyword evidence="1" id="KW-0732">Signal</keyword>
<dbReference type="InterPro" id="IPR026444">
    <property type="entry name" value="Secre_tail"/>
</dbReference>
<dbReference type="PANTHER" id="PTHR46580:SF4">
    <property type="entry name" value="ATP_GTP-BINDING PROTEIN"/>
    <property type="match status" value="1"/>
</dbReference>
<reference evidence="3" key="1">
    <citation type="journal article" date="2020" name="mSystems">
        <title>Genome- and Community-Level Interaction Insights into Carbon Utilization and Element Cycling Functions of Hydrothermarchaeota in Hydrothermal Sediment.</title>
        <authorList>
            <person name="Zhou Z."/>
            <person name="Liu Y."/>
            <person name="Xu W."/>
            <person name="Pan J."/>
            <person name="Luo Z.H."/>
            <person name="Li M."/>
        </authorList>
    </citation>
    <scope>NUCLEOTIDE SEQUENCE [LARGE SCALE GENOMIC DNA]</scope>
    <source>
        <strain evidence="3">HyVt-456</strain>
    </source>
</reference>
<feature type="domain" description="FlgD/Vpr Ig-like" evidence="2">
    <location>
        <begin position="579"/>
        <end position="629"/>
    </location>
</feature>
<evidence type="ECO:0000313" key="3">
    <source>
        <dbReference type="EMBL" id="HED11767.1"/>
    </source>
</evidence>
<name>A0A7V1LQC8_CALAY</name>